<evidence type="ECO:0000313" key="1">
    <source>
        <dbReference type="EMBL" id="GKX66422.1"/>
    </source>
</evidence>
<protein>
    <submittedName>
        <fullName evidence="1">Uncharacterized protein</fullName>
    </submittedName>
</protein>
<name>A0ACB5RC91_9CLOT</name>
<dbReference type="Proteomes" id="UP001058074">
    <property type="component" value="Unassembled WGS sequence"/>
</dbReference>
<reference evidence="1" key="1">
    <citation type="journal article" date="2025" name="Int. J. Syst. Evol. Microbiol.">
        <title>Inconstantimicrobium mannanitabidum sp. nov., a novel member of the family Clostridiaceae isolated from anoxic soil under the treatment of reductive soil disinfestation.</title>
        <authorList>
            <person name="Ueki A."/>
            <person name="Tonouchi A."/>
            <person name="Honma S."/>
            <person name="Kaku N."/>
            <person name="Ueki K."/>
        </authorList>
    </citation>
    <scope>NUCLEOTIDE SEQUENCE</scope>
    <source>
        <strain evidence="1">TW13</strain>
    </source>
</reference>
<organism evidence="1 2">
    <name type="scientific">Inconstantimicrobium mannanitabidum</name>
    <dbReference type="NCBI Taxonomy" id="1604901"/>
    <lineage>
        <taxon>Bacteria</taxon>
        <taxon>Bacillati</taxon>
        <taxon>Bacillota</taxon>
        <taxon>Clostridia</taxon>
        <taxon>Eubacteriales</taxon>
        <taxon>Clostridiaceae</taxon>
        <taxon>Inconstantimicrobium</taxon>
    </lineage>
</organism>
<proteinExistence type="predicted"/>
<comment type="caution">
    <text evidence="1">The sequence shown here is derived from an EMBL/GenBank/DDBJ whole genome shotgun (WGS) entry which is preliminary data.</text>
</comment>
<evidence type="ECO:0000313" key="2">
    <source>
        <dbReference type="Proteomes" id="UP001058074"/>
    </source>
</evidence>
<keyword evidence="2" id="KW-1185">Reference proteome</keyword>
<sequence length="156" mass="17805">MQIKIKRSRYDIVINFLSLLSLVGTIIFLIISWNTIPDQIPQHYNAVGEIDKITTKSSLIVLLAVGWILFIGLCIIEKFPQICNTGIEVTEQNKEKVYRILKNMLGTIKLLIALVFSYLTLYSTNVKNLSHLFLPTFLVLVFGSITFFIIQLVKVK</sequence>
<dbReference type="EMBL" id="BROD01000001">
    <property type="protein sequence ID" value="GKX66422.1"/>
    <property type="molecule type" value="Genomic_DNA"/>
</dbReference>
<accession>A0ACB5RC91</accession>
<gene>
    <name evidence="1" type="ORF">rsdtw13_16800</name>
</gene>